<keyword evidence="2" id="KW-1185">Reference proteome</keyword>
<gene>
    <name evidence="1" type="ORF">F7725_010560</name>
</gene>
<organism evidence="1 2">
    <name type="scientific">Dissostichus mawsoni</name>
    <name type="common">Antarctic cod</name>
    <dbReference type="NCBI Taxonomy" id="36200"/>
    <lineage>
        <taxon>Eukaryota</taxon>
        <taxon>Metazoa</taxon>
        <taxon>Chordata</taxon>
        <taxon>Craniata</taxon>
        <taxon>Vertebrata</taxon>
        <taxon>Euteleostomi</taxon>
        <taxon>Actinopterygii</taxon>
        <taxon>Neopterygii</taxon>
        <taxon>Teleostei</taxon>
        <taxon>Neoteleostei</taxon>
        <taxon>Acanthomorphata</taxon>
        <taxon>Eupercaria</taxon>
        <taxon>Perciformes</taxon>
        <taxon>Notothenioidei</taxon>
        <taxon>Nototheniidae</taxon>
        <taxon>Dissostichus</taxon>
    </lineage>
</organism>
<dbReference type="Proteomes" id="UP000518266">
    <property type="component" value="Unassembled WGS sequence"/>
</dbReference>
<evidence type="ECO:0000313" key="1">
    <source>
        <dbReference type="EMBL" id="KAF3838792.1"/>
    </source>
</evidence>
<dbReference type="OrthoDB" id="10663756at2759"/>
<name>A0A7J5XNV5_DISMA</name>
<comment type="caution">
    <text evidence="1">The sequence shown here is derived from an EMBL/GenBank/DDBJ whole genome shotgun (WGS) entry which is preliminary data.</text>
</comment>
<accession>A0A7J5XNV5</accession>
<sequence>MIHMCATLYQKLHNFCVSLPCGRLEGRSLLIVTGVHISMIVNQQPDHFNMPLPAGHMEGRSSLSVTSFHICSIFKKILSHGQLIFKCQYVECWASVCVFVINITTVAQQQFNNVPVAVQSSHPERIPPIISPLRYSTIIINLCTTSTLLNKGIADLAVALKRSHPSVQQSSDHFHVTLSRCDAQHSPPLTVDAIHSSPPEDSEKGSATIVVGVIHISTTFQK</sequence>
<reference evidence="1 2" key="1">
    <citation type="submission" date="2020-03" db="EMBL/GenBank/DDBJ databases">
        <title>Dissostichus mawsoni Genome sequencing and assembly.</title>
        <authorList>
            <person name="Park H."/>
        </authorList>
    </citation>
    <scope>NUCLEOTIDE SEQUENCE [LARGE SCALE GENOMIC DNA]</scope>
    <source>
        <strain evidence="1">DM0001</strain>
        <tissue evidence="1">Muscle</tissue>
    </source>
</reference>
<dbReference type="EMBL" id="JAAKFY010000022">
    <property type="protein sequence ID" value="KAF3838792.1"/>
    <property type="molecule type" value="Genomic_DNA"/>
</dbReference>
<protein>
    <submittedName>
        <fullName evidence="1">Uncharacterized protein</fullName>
    </submittedName>
</protein>
<proteinExistence type="predicted"/>
<evidence type="ECO:0000313" key="2">
    <source>
        <dbReference type="Proteomes" id="UP000518266"/>
    </source>
</evidence>
<dbReference type="AlphaFoldDB" id="A0A7J5XNV5"/>